<proteinExistence type="predicted"/>
<keyword evidence="2" id="KW-1185">Reference proteome</keyword>
<name>A0A0S4IJY8_BODSA</name>
<gene>
    <name evidence="1" type="ORF">BSAL_49745</name>
</gene>
<evidence type="ECO:0000313" key="2">
    <source>
        <dbReference type="Proteomes" id="UP000051952"/>
    </source>
</evidence>
<accession>A0A0S4IJY8</accession>
<dbReference type="VEuPathDB" id="TriTrypDB:BSAL_49745"/>
<dbReference type="EMBL" id="CYKH01000025">
    <property type="protein sequence ID" value="CUE61217.1"/>
    <property type="molecule type" value="Genomic_DNA"/>
</dbReference>
<protein>
    <submittedName>
        <fullName evidence="1">Uncharacterized protein</fullName>
    </submittedName>
</protein>
<dbReference type="Proteomes" id="UP000051952">
    <property type="component" value="Unassembled WGS sequence"/>
</dbReference>
<organism evidence="1 2">
    <name type="scientific">Bodo saltans</name>
    <name type="common">Flagellated protozoan</name>
    <dbReference type="NCBI Taxonomy" id="75058"/>
    <lineage>
        <taxon>Eukaryota</taxon>
        <taxon>Discoba</taxon>
        <taxon>Euglenozoa</taxon>
        <taxon>Kinetoplastea</taxon>
        <taxon>Metakinetoplastina</taxon>
        <taxon>Eubodonida</taxon>
        <taxon>Bodonidae</taxon>
        <taxon>Bodo</taxon>
    </lineage>
</organism>
<dbReference type="AlphaFoldDB" id="A0A0S4IJY8"/>
<sequence>MMSSSTFANLRKAVPPKASIMAYLPNFDPNQLIHRIKLLFFVIEEHVSSVAPAAEPVVVLGTCSPKKGVAAGTTAQQPSVAIMSPNAKAGAFASLRSSSSAWGRDSFLTMSSLALHFRRQSVVDPRVFREKCKMVVALFVKYSNWASSERWQVIEERRMSPQLFASLCTVTGILQSNGQSSANIRQVASKLPSLGWQSSSSDVSVTPAVATQEYARVSPVYDLLNTTVASASADRKAAKRMVSAIQRSKKGSPQDEKAVLHVKRCLLATSRGLDASMLRPLDPTLAAMIFSVISLSRSTSAAQAQNKVFQTTGAGAPGVDRHSATVDSEGFCEEDASEVLSSDTTLGFAGFCELIAFLADQCIAHPWLSTSARTALFVEYVYSVVFE</sequence>
<reference evidence="2" key="1">
    <citation type="submission" date="2015-09" db="EMBL/GenBank/DDBJ databases">
        <authorList>
            <consortium name="Pathogen Informatics"/>
        </authorList>
    </citation>
    <scope>NUCLEOTIDE SEQUENCE [LARGE SCALE GENOMIC DNA]</scope>
    <source>
        <strain evidence="2">Lake Konstanz</strain>
    </source>
</reference>
<evidence type="ECO:0000313" key="1">
    <source>
        <dbReference type="EMBL" id="CUE61217.1"/>
    </source>
</evidence>